<comment type="subcellular location">
    <subcellularLocation>
        <location evidence="1">Cytoplasm</location>
        <location evidence="1">Cytoskeleton</location>
        <location evidence="1">Cilium basal body</location>
    </subcellularLocation>
</comment>
<feature type="domain" description="Intraflagellar transport protein 122 homolog TPR" evidence="5">
    <location>
        <begin position="1"/>
        <end position="79"/>
    </location>
</feature>
<protein>
    <submittedName>
        <fullName evidence="6">Uncharacterized protein</fullName>
    </submittedName>
</protein>
<dbReference type="Pfam" id="PF25144">
    <property type="entry name" value="Zn_ribbon_IFT122"/>
    <property type="match status" value="1"/>
</dbReference>
<evidence type="ECO:0000313" key="6">
    <source>
        <dbReference type="EMBL" id="LAA59177.1"/>
    </source>
</evidence>
<reference evidence="6" key="1">
    <citation type="submission" date="2017-07" db="EMBL/GenBank/DDBJ databases">
        <authorList>
            <person name="Mikheyev A."/>
            <person name="Grau M."/>
        </authorList>
    </citation>
    <scope>NUCLEOTIDE SEQUENCE</scope>
    <source>
        <tissue evidence="6">Venom_gland</tissue>
    </source>
</reference>
<dbReference type="InterPro" id="IPR057411">
    <property type="entry name" value="TPR_IFT122"/>
</dbReference>
<dbReference type="GO" id="GO:0061512">
    <property type="term" value="P:protein localization to cilium"/>
    <property type="evidence" value="ECO:0007669"/>
    <property type="project" value="TreeGrafter"/>
</dbReference>
<dbReference type="PANTHER" id="PTHR12764">
    <property type="entry name" value="WD REPEAT DOMAIN-RELATED"/>
    <property type="match status" value="1"/>
</dbReference>
<proteinExistence type="predicted"/>
<dbReference type="Pfam" id="PF25295">
    <property type="entry name" value="TPR_IFT122"/>
    <property type="match status" value="1"/>
</dbReference>
<dbReference type="EMBL" id="IACJ01121728">
    <property type="protein sequence ID" value="LAA59177.1"/>
    <property type="molecule type" value="Transcribed_RNA"/>
</dbReference>
<accession>A0A2D4GHE9</accession>
<reference evidence="6" key="2">
    <citation type="submission" date="2017-11" db="EMBL/GenBank/DDBJ databases">
        <title>Coralsnake Venomics: Analyses of Venom Gland Transcriptomes and Proteomes of Six Brazilian Taxa.</title>
        <authorList>
            <person name="Aird S.D."/>
            <person name="Jorge da Silva N."/>
            <person name="Qiu L."/>
            <person name="Villar-Briones A."/>
            <person name="Aparecida-Saddi V."/>
            <person name="Campos-Telles M.P."/>
            <person name="Grau M."/>
            <person name="Mikheyev A.S."/>
        </authorList>
    </citation>
    <scope>NUCLEOTIDE SEQUENCE</scope>
    <source>
        <tissue evidence="6">Venom_gland</tissue>
    </source>
</reference>
<dbReference type="InterPro" id="IPR056838">
    <property type="entry name" value="Zn_ribbon_IFT122"/>
</dbReference>
<dbReference type="GO" id="GO:0097730">
    <property type="term" value="C:non-motile cilium"/>
    <property type="evidence" value="ECO:0007669"/>
    <property type="project" value="TreeGrafter"/>
</dbReference>
<dbReference type="PANTHER" id="PTHR12764:SF4">
    <property type="entry name" value="INTRAFLAGELLAR TRANSPORT PROTEIN 122 HOMOLOG"/>
    <property type="match status" value="1"/>
</dbReference>
<dbReference type="GO" id="GO:1905515">
    <property type="term" value="P:non-motile cilium assembly"/>
    <property type="evidence" value="ECO:0007669"/>
    <property type="project" value="TreeGrafter"/>
</dbReference>
<evidence type="ECO:0000256" key="3">
    <source>
        <dbReference type="ARBA" id="ARBA00022737"/>
    </source>
</evidence>
<evidence type="ECO:0000256" key="1">
    <source>
        <dbReference type="ARBA" id="ARBA00004120"/>
    </source>
</evidence>
<name>A0A2D4GHE9_MICCO</name>
<keyword evidence="2" id="KW-0853">WD repeat</keyword>
<dbReference type="InterPro" id="IPR039857">
    <property type="entry name" value="Ift122/121"/>
</dbReference>
<feature type="domain" description="IFT122 zinc ribbon" evidence="4">
    <location>
        <begin position="132"/>
        <end position="176"/>
    </location>
</feature>
<dbReference type="AlphaFoldDB" id="A0A2D4GHE9"/>
<keyword evidence="3" id="KW-0677">Repeat</keyword>
<dbReference type="GO" id="GO:0030991">
    <property type="term" value="C:intraciliary transport particle A"/>
    <property type="evidence" value="ECO:0007669"/>
    <property type="project" value="TreeGrafter"/>
</dbReference>
<evidence type="ECO:0000259" key="4">
    <source>
        <dbReference type="Pfam" id="PF25144"/>
    </source>
</evidence>
<evidence type="ECO:0000259" key="5">
    <source>
        <dbReference type="Pfam" id="PF25295"/>
    </source>
</evidence>
<organism evidence="6">
    <name type="scientific">Micrurus corallinus</name>
    <name type="common">Brazilian coral snake</name>
    <dbReference type="NCBI Taxonomy" id="54390"/>
    <lineage>
        <taxon>Eukaryota</taxon>
        <taxon>Metazoa</taxon>
        <taxon>Chordata</taxon>
        <taxon>Craniata</taxon>
        <taxon>Vertebrata</taxon>
        <taxon>Euteleostomi</taxon>
        <taxon>Lepidosauria</taxon>
        <taxon>Squamata</taxon>
        <taxon>Bifurcata</taxon>
        <taxon>Unidentata</taxon>
        <taxon>Episquamata</taxon>
        <taxon>Toxicofera</taxon>
        <taxon>Serpentes</taxon>
        <taxon>Colubroidea</taxon>
        <taxon>Elapidae</taxon>
        <taxon>Elapinae</taxon>
        <taxon>Micrurus</taxon>
    </lineage>
</organism>
<dbReference type="GO" id="GO:0035721">
    <property type="term" value="P:intraciliary retrograde transport"/>
    <property type="evidence" value="ECO:0007669"/>
    <property type="project" value="TreeGrafter"/>
</dbReference>
<sequence length="230" mass="26317">MLSMQCLDIAQDNEEQKTEMLKKFHHFQHLAELYQAYHFIHKCTEEPFNHYLPETLFNVSRFLLHSLTKETPLGISKVNTLFALAKQSKALGAYKLARHAYDKLQGLQIPARFQKSVELGSLTIRSKPFHDSEELVPLCYRCSTHNPLLNNLGNVCINCRQPFVFAAASYDVLHLVEFYLEDGITDEEAVALIDLEVPRLNKIGSEWQEQMSNGILPISYLGKACYSIIL</sequence>
<evidence type="ECO:0000256" key="2">
    <source>
        <dbReference type="ARBA" id="ARBA00022574"/>
    </source>
</evidence>